<gene>
    <name evidence="17" type="ORF">AALO_G00125530</name>
</gene>
<keyword evidence="11" id="KW-0234">DNA repair</keyword>
<dbReference type="GO" id="GO:0051301">
    <property type="term" value="P:cell division"/>
    <property type="evidence" value="ECO:0007669"/>
    <property type="project" value="UniProtKB-KW"/>
</dbReference>
<keyword evidence="6" id="KW-0132">Cell division</keyword>
<keyword evidence="5" id="KW-0963">Cytoplasm</keyword>
<proteinExistence type="inferred from homology"/>
<dbReference type="AlphaFoldDB" id="A0AAV6GLA4"/>
<dbReference type="GO" id="GO:0006302">
    <property type="term" value="P:double-strand break repair"/>
    <property type="evidence" value="ECO:0007669"/>
    <property type="project" value="TreeGrafter"/>
</dbReference>
<evidence type="ECO:0000256" key="10">
    <source>
        <dbReference type="ARBA" id="ARBA00022853"/>
    </source>
</evidence>
<dbReference type="GO" id="GO:0045739">
    <property type="term" value="P:positive regulation of DNA repair"/>
    <property type="evidence" value="ECO:0007669"/>
    <property type="project" value="InterPro"/>
</dbReference>
<dbReference type="CDD" id="cd21502">
    <property type="entry name" value="vWA_BABAM1"/>
    <property type="match status" value="1"/>
</dbReference>
<dbReference type="InterPro" id="IPR036465">
    <property type="entry name" value="vWFA_dom_sf"/>
</dbReference>
<dbReference type="EMBL" id="JADWDJ010000009">
    <property type="protein sequence ID" value="KAG5275878.1"/>
    <property type="molecule type" value="Genomic_DNA"/>
</dbReference>
<comment type="subcellular location">
    <subcellularLocation>
        <location evidence="2">Cytoplasm</location>
    </subcellularLocation>
    <subcellularLocation>
        <location evidence="1">Nucleus</location>
    </subcellularLocation>
</comment>
<dbReference type="InterPro" id="IPR026126">
    <property type="entry name" value="BABAM1"/>
</dbReference>
<dbReference type="GO" id="GO:0007095">
    <property type="term" value="P:mitotic G2 DNA damage checkpoint signaling"/>
    <property type="evidence" value="ECO:0007669"/>
    <property type="project" value="TreeGrafter"/>
</dbReference>
<evidence type="ECO:0000256" key="12">
    <source>
        <dbReference type="ARBA" id="ARBA00023242"/>
    </source>
</evidence>
<evidence type="ECO:0000256" key="13">
    <source>
        <dbReference type="ARBA" id="ARBA00023306"/>
    </source>
</evidence>
<evidence type="ECO:0000256" key="2">
    <source>
        <dbReference type="ARBA" id="ARBA00004496"/>
    </source>
</evidence>
<evidence type="ECO:0000256" key="15">
    <source>
        <dbReference type="ARBA" id="ARBA00031038"/>
    </source>
</evidence>
<evidence type="ECO:0000256" key="3">
    <source>
        <dbReference type="ARBA" id="ARBA00010809"/>
    </source>
</evidence>
<keyword evidence="12" id="KW-0539">Nucleus</keyword>
<dbReference type="GO" id="GO:0070552">
    <property type="term" value="C:BRISC complex"/>
    <property type="evidence" value="ECO:0007669"/>
    <property type="project" value="InterPro"/>
</dbReference>
<dbReference type="GO" id="GO:0005737">
    <property type="term" value="C:cytoplasm"/>
    <property type="evidence" value="ECO:0007669"/>
    <property type="project" value="UniProtKB-SubCell"/>
</dbReference>
<dbReference type="GO" id="GO:0070531">
    <property type="term" value="C:BRCA1-A complex"/>
    <property type="evidence" value="ECO:0007669"/>
    <property type="project" value="InterPro"/>
</dbReference>
<evidence type="ECO:0000256" key="9">
    <source>
        <dbReference type="ARBA" id="ARBA00022786"/>
    </source>
</evidence>
<name>A0AAV6GLA4_9TELE</name>
<accession>A0AAV6GLA4</accession>
<keyword evidence="13" id="KW-0131">Cell cycle</keyword>
<sequence length="387" mass="41514">METPEPGPADGEERVVELRPRTRSNPEGAEDRRSSNGSLGSVTAISAVSAVGGSGVGSASQPSVGSRVDGEGEASTSSSPPSVTTATPTMATASPAAAAAANTTTAVAAAMAAPTPGAAKERPKSTQPALVASQMNTSGDTSMRAPRVNCPEKVIICLDLSEEMSLPKLESFNGSKTNALNISQKMIEMFVRTKHKIDKRHEFALVVVNDDALWLSGFTSDPRELCSCLYDLETNVCETFNLEDLLNVILQKIELPLMENVQTIPPPFVVRTILIYSRHAGQLQFNPSDAVSKMLQSPYFFFDVVYLHNGADEQGDESSWRDIYSSFCNLDSKGMCYSFEVSLSGPALELHNCMAKLLSHPLQRPSQSQASYSLLEDDEPAEVEATV</sequence>
<feature type="compositionally biased region" description="Basic and acidic residues" evidence="16">
    <location>
        <begin position="11"/>
        <end position="20"/>
    </location>
</feature>
<keyword evidence="18" id="KW-1185">Reference proteome</keyword>
<comment type="similarity">
    <text evidence="3">Belongs to the BABAM1 family.</text>
</comment>
<evidence type="ECO:0000256" key="7">
    <source>
        <dbReference type="ARBA" id="ARBA00022763"/>
    </source>
</evidence>
<dbReference type="Proteomes" id="UP000823561">
    <property type="component" value="Chromosome 9"/>
</dbReference>
<evidence type="ECO:0000256" key="6">
    <source>
        <dbReference type="ARBA" id="ARBA00022618"/>
    </source>
</evidence>
<dbReference type="PANTHER" id="PTHR15660">
    <property type="entry name" value="BRISC AND BRCA1-A COMPLEX MEMBER 1"/>
    <property type="match status" value="1"/>
</dbReference>
<feature type="region of interest" description="Disordered" evidence="16">
    <location>
        <begin position="1"/>
        <end position="97"/>
    </location>
</feature>
<keyword evidence="7" id="KW-0227">DNA damage</keyword>
<keyword evidence="8" id="KW-0498">Mitosis</keyword>
<keyword evidence="10" id="KW-0156">Chromatin regulator</keyword>
<evidence type="ECO:0000256" key="1">
    <source>
        <dbReference type="ARBA" id="ARBA00004123"/>
    </source>
</evidence>
<comment type="caution">
    <text evidence="17">The sequence shown here is derived from an EMBL/GenBank/DDBJ whole genome shotgun (WGS) entry which is preliminary data.</text>
</comment>
<evidence type="ECO:0000256" key="4">
    <source>
        <dbReference type="ARBA" id="ARBA00019437"/>
    </source>
</evidence>
<keyword evidence="9" id="KW-0833">Ubl conjugation pathway</keyword>
<organism evidence="17 18">
    <name type="scientific">Alosa alosa</name>
    <name type="common">allis shad</name>
    <dbReference type="NCBI Taxonomy" id="278164"/>
    <lineage>
        <taxon>Eukaryota</taxon>
        <taxon>Metazoa</taxon>
        <taxon>Chordata</taxon>
        <taxon>Craniata</taxon>
        <taxon>Vertebrata</taxon>
        <taxon>Euteleostomi</taxon>
        <taxon>Actinopterygii</taxon>
        <taxon>Neopterygii</taxon>
        <taxon>Teleostei</taxon>
        <taxon>Clupei</taxon>
        <taxon>Clupeiformes</taxon>
        <taxon>Clupeoidei</taxon>
        <taxon>Clupeidae</taxon>
        <taxon>Alosa</taxon>
    </lineage>
</organism>
<dbReference type="GO" id="GO:0006325">
    <property type="term" value="P:chromatin organization"/>
    <property type="evidence" value="ECO:0007669"/>
    <property type="project" value="UniProtKB-KW"/>
</dbReference>
<protein>
    <recommendedName>
        <fullName evidence="4">BRISC and BRCA1-A complex member 1</fullName>
    </recommendedName>
    <alternativeName>
        <fullName evidence="14">Mediator of RAP80 interactions and targeting subunit of 40 kDa</fullName>
    </alternativeName>
    <alternativeName>
        <fullName evidence="15">New component of the BRCA1-A complex</fullName>
    </alternativeName>
</protein>
<feature type="compositionally biased region" description="Low complexity" evidence="16">
    <location>
        <begin position="40"/>
        <end position="66"/>
    </location>
</feature>
<evidence type="ECO:0000313" key="18">
    <source>
        <dbReference type="Proteomes" id="UP000823561"/>
    </source>
</evidence>
<dbReference type="SUPFAM" id="SSF53300">
    <property type="entry name" value="vWA-like"/>
    <property type="match status" value="1"/>
</dbReference>
<evidence type="ECO:0000313" key="17">
    <source>
        <dbReference type="EMBL" id="KAG5275878.1"/>
    </source>
</evidence>
<dbReference type="GO" id="GO:0016604">
    <property type="term" value="C:nuclear body"/>
    <property type="evidence" value="ECO:0007669"/>
    <property type="project" value="TreeGrafter"/>
</dbReference>
<evidence type="ECO:0000256" key="11">
    <source>
        <dbReference type="ARBA" id="ARBA00023204"/>
    </source>
</evidence>
<evidence type="ECO:0000256" key="16">
    <source>
        <dbReference type="SAM" id="MobiDB-lite"/>
    </source>
</evidence>
<evidence type="ECO:0000256" key="8">
    <source>
        <dbReference type="ARBA" id="ARBA00022776"/>
    </source>
</evidence>
<reference evidence="17" key="1">
    <citation type="submission" date="2020-10" db="EMBL/GenBank/DDBJ databases">
        <title>Chromosome-scale genome assembly of the Allis shad, Alosa alosa.</title>
        <authorList>
            <person name="Margot Z."/>
            <person name="Christophe K."/>
            <person name="Cabau C."/>
            <person name="Louis A."/>
            <person name="Berthelot C."/>
            <person name="Parey E."/>
            <person name="Roest Crollius H."/>
            <person name="Montfort J."/>
            <person name="Robinson-Rechavi M."/>
            <person name="Bucao C."/>
            <person name="Bouchez O."/>
            <person name="Gislard M."/>
            <person name="Lluch J."/>
            <person name="Milhes M."/>
            <person name="Lampietro C."/>
            <person name="Lopez Roques C."/>
            <person name="Donnadieu C."/>
            <person name="Braasch I."/>
            <person name="Desvignes T."/>
            <person name="Postlethwait J."/>
            <person name="Bobe J."/>
            <person name="Guiguen Y."/>
        </authorList>
    </citation>
    <scope>NUCLEOTIDE SEQUENCE</scope>
    <source>
        <strain evidence="17">M-15738</strain>
        <tissue evidence="17">Blood</tissue>
    </source>
</reference>
<dbReference type="PANTHER" id="PTHR15660:SF1">
    <property type="entry name" value="BRISC AND BRCA1-A COMPLEX MEMBER 1"/>
    <property type="match status" value="1"/>
</dbReference>
<evidence type="ECO:0000256" key="5">
    <source>
        <dbReference type="ARBA" id="ARBA00022490"/>
    </source>
</evidence>
<feature type="compositionally biased region" description="Low complexity" evidence="16">
    <location>
        <begin position="74"/>
        <end position="97"/>
    </location>
</feature>
<evidence type="ECO:0000256" key="14">
    <source>
        <dbReference type="ARBA" id="ARBA00030984"/>
    </source>
</evidence>